<dbReference type="InterPro" id="IPR023296">
    <property type="entry name" value="Glyco_hydro_beta-prop_sf"/>
</dbReference>
<dbReference type="PROSITE" id="PS00609">
    <property type="entry name" value="GLYCOSYL_HYDROL_F32"/>
    <property type="match status" value="1"/>
</dbReference>
<evidence type="ECO:0000259" key="5">
    <source>
        <dbReference type="Pfam" id="PF00251"/>
    </source>
</evidence>
<organism evidence="7 9">
    <name type="scientific">Flagellimonas pelagia</name>
    <dbReference type="NCBI Taxonomy" id="2306998"/>
    <lineage>
        <taxon>Bacteria</taxon>
        <taxon>Pseudomonadati</taxon>
        <taxon>Bacteroidota</taxon>
        <taxon>Flavobacteriia</taxon>
        <taxon>Flavobacteriales</taxon>
        <taxon>Flavobacteriaceae</taxon>
        <taxon>Flagellimonas</taxon>
    </lineage>
</organism>
<dbReference type="PANTHER" id="PTHR42800:SF1">
    <property type="entry name" value="EXOINULINASE INUD (AFU_ORTHOLOGUE AFUA_5G00480)"/>
    <property type="match status" value="1"/>
</dbReference>
<keyword evidence="10" id="KW-1185">Reference proteome</keyword>
<reference evidence="8 10" key="2">
    <citation type="submission" date="2019-07" db="EMBL/GenBank/DDBJ databases">
        <title>Draft genome of two Muricauda strains isolated from deep sea.</title>
        <authorList>
            <person name="Sun C."/>
        </authorList>
    </citation>
    <scope>NUCLEOTIDE SEQUENCE [LARGE SCALE GENOMIC DNA]</scope>
    <source>
        <strain evidence="8 10">72</strain>
    </source>
</reference>
<evidence type="ECO:0000313" key="8">
    <source>
        <dbReference type="EMBL" id="TXJ92768.1"/>
    </source>
</evidence>
<dbReference type="SUPFAM" id="SSF75005">
    <property type="entry name" value="Arabinanase/levansucrase/invertase"/>
    <property type="match status" value="1"/>
</dbReference>
<evidence type="ECO:0000259" key="6">
    <source>
        <dbReference type="Pfam" id="PF08244"/>
    </source>
</evidence>
<dbReference type="SUPFAM" id="SSF49899">
    <property type="entry name" value="Concanavalin A-like lectins/glucanases"/>
    <property type="match status" value="1"/>
</dbReference>
<name>A0A3A1NIR6_9FLAO</name>
<dbReference type="Pfam" id="PF08244">
    <property type="entry name" value="Glyco_hydro_32C"/>
    <property type="match status" value="1"/>
</dbReference>
<comment type="caution">
    <text evidence="7">The sequence shown here is derived from an EMBL/GenBank/DDBJ whole genome shotgun (WGS) entry which is preliminary data.</text>
</comment>
<feature type="domain" description="Glycosyl hydrolase family 32 C-terminal" evidence="6">
    <location>
        <begin position="382"/>
        <end position="532"/>
    </location>
</feature>
<dbReference type="GO" id="GO:0005987">
    <property type="term" value="P:sucrose catabolic process"/>
    <property type="evidence" value="ECO:0007669"/>
    <property type="project" value="TreeGrafter"/>
</dbReference>
<dbReference type="InterPro" id="IPR013189">
    <property type="entry name" value="Glyco_hydro_32_C"/>
</dbReference>
<dbReference type="RefSeq" id="WP_119648156.1">
    <property type="nucleotide sequence ID" value="NZ_QXFI01000031.1"/>
</dbReference>
<keyword evidence="2 4" id="KW-0378">Hydrolase</keyword>
<evidence type="ECO:0000256" key="3">
    <source>
        <dbReference type="ARBA" id="ARBA00023295"/>
    </source>
</evidence>
<dbReference type="PANTHER" id="PTHR42800">
    <property type="entry name" value="EXOINULINASE INUD (AFU_ORTHOLOGUE AFUA_5G00480)"/>
    <property type="match status" value="1"/>
</dbReference>
<dbReference type="InterPro" id="IPR018053">
    <property type="entry name" value="Glyco_hydro_32_AS"/>
</dbReference>
<reference evidence="7 9" key="1">
    <citation type="submission" date="2018-08" db="EMBL/GenBank/DDBJ databases">
        <title>Proposal of Muricauda 72 sp.nov. and Muricauda NH166 sp.nov., isolated from seawater.</title>
        <authorList>
            <person name="Cheng H."/>
            <person name="Wu Y.-H."/>
            <person name="Guo L.-L."/>
            <person name="Xu X.-W."/>
        </authorList>
    </citation>
    <scope>NUCLEOTIDE SEQUENCE [LARGE SCALE GENOMIC DNA]</scope>
    <source>
        <strain evidence="7 9">72</strain>
    </source>
</reference>
<evidence type="ECO:0000256" key="1">
    <source>
        <dbReference type="ARBA" id="ARBA00009902"/>
    </source>
</evidence>
<dbReference type="EMBL" id="QXFI01000031">
    <property type="protein sequence ID" value="RIV43428.1"/>
    <property type="molecule type" value="Genomic_DNA"/>
</dbReference>
<evidence type="ECO:0000256" key="2">
    <source>
        <dbReference type="ARBA" id="ARBA00022801"/>
    </source>
</evidence>
<feature type="domain" description="Glycosyl hydrolase family 32 N-terminal" evidence="5">
    <location>
        <begin position="51"/>
        <end position="363"/>
    </location>
</feature>
<accession>A0A3A1NIR6</accession>
<evidence type="ECO:0000313" key="7">
    <source>
        <dbReference type="EMBL" id="RIV43428.1"/>
    </source>
</evidence>
<protein>
    <submittedName>
        <fullName evidence="7">Glycoside hydrolase family 32 protein</fullName>
    </submittedName>
</protein>
<dbReference type="Pfam" id="PF00251">
    <property type="entry name" value="Glyco_hydro_32N"/>
    <property type="match status" value="1"/>
</dbReference>
<evidence type="ECO:0000313" key="10">
    <source>
        <dbReference type="Proteomes" id="UP000321621"/>
    </source>
</evidence>
<dbReference type="InterPro" id="IPR001362">
    <property type="entry name" value="Glyco_hydro_32"/>
</dbReference>
<dbReference type="OrthoDB" id="9759709at2"/>
<proteinExistence type="inferred from homology"/>
<dbReference type="EMBL" id="VNWK01000031">
    <property type="protein sequence ID" value="TXJ92768.1"/>
    <property type="molecule type" value="Genomic_DNA"/>
</dbReference>
<gene>
    <name evidence="7" type="ORF">D2V05_13490</name>
    <name evidence="8" type="ORF">FQ017_13360</name>
</gene>
<dbReference type="Gene3D" id="2.115.10.20">
    <property type="entry name" value="Glycosyl hydrolase domain, family 43"/>
    <property type="match status" value="1"/>
</dbReference>
<dbReference type="Gene3D" id="2.60.120.560">
    <property type="entry name" value="Exo-inulinase, domain 1"/>
    <property type="match status" value="1"/>
</dbReference>
<dbReference type="GO" id="GO:0004575">
    <property type="term" value="F:sucrose alpha-glucosidase activity"/>
    <property type="evidence" value="ECO:0007669"/>
    <property type="project" value="TreeGrafter"/>
</dbReference>
<comment type="similarity">
    <text evidence="1 4">Belongs to the glycosyl hydrolase 32 family.</text>
</comment>
<dbReference type="SMART" id="SM00640">
    <property type="entry name" value="Glyco_32"/>
    <property type="match status" value="1"/>
</dbReference>
<dbReference type="GO" id="GO:0005737">
    <property type="term" value="C:cytoplasm"/>
    <property type="evidence" value="ECO:0007669"/>
    <property type="project" value="TreeGrafter"/>
</dbReference>
<sequence>MKNKLTLLVVAMAVAIQTFSCKNGKSDTDLAKEEGVESPSLEEQLYRPYYHFTPKVGWMNDPNGMFYYNGYYHLFYQHYPKDNIWGPMHWGHAISTDLVQWKHLPIAMYPDDLGYIFSGSAVVDYDNTSGFGKDGKIPIVAMYTYHDPKKGDAGQLDAQTQAIAYSLDEGNSWTKYEGNPVIDNPGIRDFRDPKVIWDQERGQWVMILAADFEMMIYTSKNLKDWTLADRFGKDVGSHEGVWECPDFFPMQVEGSDDVKWVMLGSISGGAPNGGNGTQYFIGDFDGQKFTMDKNFEEALAKKHDFWVDFGKDNYAGVTWSNIPPQDGRKIFIGWIVDGHYANKVPTTTWRSTQSLPRTVKLISDNGIPRITFQPVKEITNYIGKKSKKDHVSIGVDQETVLSDGDFDFSKAQIQYSIASLKDKGYTFKLSNNKGEELLFGYDGTKNQFFVDRRKSGKVDFHKEFADKVSIGPRLSDKDLHDADILLDKTSIEIFFDNGETSMTEIFFPSAPYSKLSVVSENGDLVLDHLEISQLKFN</sequence>
<dbReference type="Proteomes" id="UP000266691">
    <property type="component" value="Unassembled WGS sequence"/>
</dbReference>
<dbReference type="Proteomes" id="UP000321621">
    <property type="component" value="Unassembled WGS sequence"/>
</dbReference>
<dbReference type="InterPro" id="IPR013320">
    <property type="entry name" value="ConA-like_dom_sf"/>
</dbReference>
<dbReference type="AlphaFoldDB" id="A0A3A1NIR6"/>
<keyword evidence="3 4" id="KW-0326">Glycosidase</keyword>
<evidence type="ECO:0000256" key="4">
    <source>
        <dbReference type="RuleBase" id="RU362110"/>
    </source>
</evidence>
<dbReference type="InterPro" id="IPR013148">
    <property type="entry name" value="Glyco_hydro_32_N"/>
</dbReference>
<evidence type="ECO:0000313" key="9">
    <source>
        <dbReference type="Proteomes" id="UP000266691"/>
    </source>
</evidence>
<dbReference type="CDD" id="cd18622">
    <property type="entry name" value="GH32_Inu-like"/>
    <property type="match status" value="1"/>
</dbReference>